<accession>A0ABU4MQG4</accession>
<keyword evidence="3" id="KW-1185">Reference proteome</keyword>
<evidence type="ECO:0000256" key="1">
    <source>
        <dbReference type="SAM" id="MobiDB-lite"/>
    </source>
</evidence>
<dbReference type="Proteomes" id="UP001282474">
    <property type="component" value="Unassembled WGS sequence"/>
</dbReference>
<evidence type="ECO:0000313" key="2">
    <source>
        <dbReference type="EMBL" id="MDX3039396.1"/>
    </source>
</evidence>
<reference evidence="2 3" key="1">
    <citation type="journal article" date="2023" name="Microb. Genom.">
        <title>Mesoterricola silvestris gen. nov., sp. nov., Mesoterricola sediminis sp. nov., Geothrix oryzae sp. nov., Geothrix edaphica sp. nov., Geothrix rubra sp. nov., and Geothrix limicola sp. nov., six novel members of Acidobacteriota isolated from soils.</title>
        <authorList>
            <person name="Weisberg A.J."/>
            <person name="Pearce E."/>
            <person name="Kramer C.G."/>
            <person name="Chang J.H."/>
            <person name="Clarke C.R."/>
        </authorList>
    </citation>
    <scope>NUCLEOTIDE SEQUENCE [LARGE SCALE GENOMIC DNA]</scope>
    <source>
        <strain evidence="2 3">NE20-4-1</strain>
    </source>
</reference>
<protein>
    <recommendedName>
        <fullName evidence="4">Secreted protein</fullName>
    </recommendedName>
</protein>
<organism evidence="2 3">
    <name type="scientific">Streptomyces caniscabiei</name>
    <dbReference type="NCBI Taxonomy" id="2746961"/>
    <lineage>
        <taxon>Bacteria</taxon>
        <taxon>Bacillati</taxon>
        <taxon>Actinomycetota</taxon>
        <taxon>Actinomycetes</taxon>
        <taxon>Kitasatosporales</taxon>
        <taxon>Streptomycetaceae</taxon>
        <taxon>Streptomyces</taxon>
    </lineage>
</organism>
<gene>
    <name evidence="2" type="ORF">PV383_19760</name>
</gene>
<sequence length="102" mass="11276">MSTRAAALTVLAVLLVALPALYWQLQRAVRESCGRDRAADARTRVGLPPAAPDNQPGTHLADLDECELIWATPSPDDDADWLRDAVRDAFRDAIEHRKEEEA</sequence>
<dbReference type="EMBL" id="JARAWJ010000014">
    <property type="protein sequence ID" value="MDX3039396.1"/>
    <property type="molecule type" value="Genomic_DNA"/>
</dbReference>
<evidence type="ECO:0008006" key="4">
    <source>
        <dbReference type="Google" id="ProtNLM"/>
    </source>
</evidence>
<evidence type="ECO:0000313" key="3">
    <source>
        <dbReference type="Proteomes" id="UP001282474"/>
    </source>
</evidence>
<dbReference type="RefSeq" id="WP_319703466.1">
    <property type="nucleotide sequence ID" value="NZ_JARAWJ010000014.1"/>
</dbReference>
<comment type="caution">
    <text evidence="2">The sequence shown here is derived from an EMBL/GenBank/DDBJ whole genome shotgun (WGS) entry which is preliminary data.</text>
</comment>
<feature type="region of interest" description="Disordered" evidence="1">
    <location>
        <begin position="40"/>
        <end position="59"/>
    </location>
</feature>
<name>A0ABU4MQG4_9ACTN</name>
<proteinExistence type="predicted"/>